<dbReference type="SUPFAM" id="SSF75553">
    <property type="entry name" value="Smc hinge domain"/>
    <property type="match status" value="1"/>
</dbReference>
<dbReference type="AlphaFoldDB" id="A0A382WV72"/>
<evidence type="ECO:0000313" key="2">
    <source>
        <dbReference type="EMBL" id="SVD62796.1"/>
    </source>
</evidence>
<dbReference type="EMBL" id="UINC01162828">
    <property type="protein sequence ID" value="SVD62796.1"/>
    <property type="molecule type" value="Genomic_DNA"/>
</dbReference>
<sequence>SEIMKLDTEAADVATESKTIAAEKEQVGGLVGRLQEALEATRLARVAREAELSSTRTERDSYAEQARLREYELTSISARLASLEEIVTAREGYSDAARFVLAQQGTVNHFGSVADHLELDREHELAVEAVLGDWLQYIVVKNQQDARVGMELAKNNGAGWCGFLITDELTPDTTNSQVMSTLSLTPFAELVHVEGPAADAVRWLLRSRWFATSFEAAANASRTIDDPIVTPDATVFCGSAIVRGGGRGAGAHGILRAKGEVKELHSRMAAEQEAV</sequence>
<dbReference type="InterPro" id="IPR036277">
    <property type="entry name" value="SMC_hinge_sf"/>
</dbReference>
<dbReference type="Gene3D" id="1.20.1060.20">
    <property type="match status" value="1"/>
</dbReference>
<dbReference type="GO" id="GO:0051276">
    <property type="term" value="P:chromosome organization"/>
    <property type="evidence" value="ECO:0007669"/>
    <property type="project" value="InterPro"/>
</dbReference>
<dbReference type="GO" id="GO:0005694">
    <property type="term" value="C:chromosome"/>
    <property type="evidence" value="ECO:0007669"/>
    <property type="project" value="InterPro"/>
</dbReference>
<proteinExistence type="predicted"/>
<dbReference type="SMART" id="SM00968">
    <property type="entry name" value="SMC_hinge"/>
    <property type="match status" value="1"/>
</dbReference>
<dbReference type="Pfam" id="PF06470">
    <property type="entry name" value="SMC_hinge"/>
    <property type="match status" value="1"/>
</dbReference>
<feature type="non-terminal residue" evidence="2">
    <location>
        <position position="275"/>
    </location>
</feature>
<feature type="domain" description="SMC hinge" evidence="1">
    <location>
        <begin position="107"/>
        <end position="221"/>
    </location>
</feature>
<name>A0A382WV72_9ZZZZ</name>
<gene>
    <name evidence="2" type="ORF">METZ01_LOCUS415650</name>
</gene>
<reference evidence="2" key="1">
    <citation type="submission" date="2018-05" db="EMBL/GenBank/DDBJ databases">
        <authorList>
            <person name="Lanie J.A."/>
            <person name="Ng W.-L."/>
            <person name="Kazmierczak K.M."/>
            <person name="Andrzejewski T.M."/>
            <person name="Davidsen T.M."/>
            <person name="Wayne K.J."/>
            <person name="Tettelin H."/>
            <person name="Glass J.I."/>
            <person name="Rusch D."/>
            <person name="Podicherti R."/>
            <person name="Tsui H.-C.T."/>
            <person name="Winkler M.E."/>
        </authorList>
    </citation>
    <scope>NUCLEOTIDE SEQUENCE</scope>
</reference>
<evidence type="ECO:0000259" key="1">
    <source>
        <dbReference type="SMART" id="SM00968"/>
    </source>
</evidence>
<protein>
    <recommendedName>
        <fullName evidence="1">SMC hinge domain-containing protein</fullName>
    </recommendedName>
</protein>
<dbReference type="GO" id="GO:0005524">
    <property type="term" value="F:ATP binding"/>
    <property type="evidence" value="ECO:0007669"/>
    <property type="project" value="InterPro"/>
</dbReference>
<accession>A0A382WV72</accession>
<dbReference type="Gene3D" id="3.30.70.1620">
    <property type="match status" value="1"/>
</dbReference>
<organism evidence="2">
    <name type="scientific">marine metagenome</name>
    <dbReference type="NCBI Taxonomy" id="408172"/>
    <lineage>
        <taxon>unclassified sequences</taxon>
        <taxon>metagenomes</taxon>
        <taxon>ecological metagenomes</taxon>
    </lineage>
</organism>
<dbReference type="InterPro" id="IPR010935">
    <property type="entry name" value="SMC_hinge"/>
</dbReference>
<feature type="non-terminal residue" evidence="2">
    <location>
        <position position="1"/>
    </location>
</feature>